<comment type="caution">
    <text evidence="3">The sequence shown here is derived from an EMBL/GenBank/DDBJ whole genome shotgun (WGS) entry which is preliminary data.</text>
</comment>
<reference evidence="3 4" key="1">
    <citation type="submission" date="2020-02" db="EMBL/GenBank/DDBJ databases">
        <title>Ideonella bacterium strain TBM-1.</title>
        <authorList>
            <person name="Chen W.-M."/>
        </authorList>
    </citation>
    <scope>NUCLEOTIDE SEQUENCE [LARGE SCALE GENOMIC DNA]</scope>
    <source>
        <strain evidence="3 4">TBM-1</strain>
    </source>
</reference>
<feature type="region of interest" description="Disordered" evidence="1">
    <location>
        <begin position="1"/>
        <end position="21"/>
    </location>
</feature>
<dbReference type="Gene3D" id="2.40.50.180">
    <property type="entry name" value="CheA-289, Domain 4"/>
    <property type="match status" value="1"/>
</dbReference>
<dbReference type="SUPFAM" id="SSF50341">
    <property type="entry name" value="CheW-like"/>
    <property type="match status" value="1"/>
</dbReference>
<dbReference type="GO" id="GO:0005829">
    <property type="term" value="C:cytosol"/>
    <property type="evidence" value="ECO:0007669"/>
    <property type="project" value="TreeGrafter"/>
</dbReference>
<evidence type="ECO:0000313" key="3">
    <source>
        <dbReference type="EMBL" id="NDY91454.1"/>
    </source>
</evidence>
<organism evidence="3 4">
    <name type="scientific">Ideonella livida</name>
    <dbReference type="NCBI Taxonomy" id="2707176"/>
    <lineage>
        <taxon>Bacteria</taxon>
        <taxon>Pseudomonadati</taxon>
        <taxon>Pseudomonadota</taxon>
        <taxon>Betaproteobacteria</taxon>
        <taxon>Burkholderiales</taxon>
        <taxon>Sphaerotilaceae</taxon>
        <taxon>Ideonella</taxon>
    </lineage>
</organism>
<keyword evidence="4" id="KW-1185">Reference proteome</keyword>
<dbReference type="Pfam" id="PF01584">
    <property type="entry name" value="CheW"/>
    <property type="match status" value="1"/>
</dbReference>
<dbReference type="PROSITE" id="PS50851">
    <property type="entry name" value="CHEW"/>
    <property type="match status" value="1"/>
</dbReference>
<sequence length="193" mass="20258">MSLHASSAPHAPPHGALAPLPGNADTGAAGLRQFLRFALGEVSYAVPIDLVREILEVPPTTAMPMMPSFVRGVMNLRGAVVPVIDLAARLGLPNTPLARRTAVVVVEVPQPPGDEGGNRADAQVLGVLVDAVHEVLETPEALIEPPPALGTRIAPRFIAGITRARGQFVTIVDLGQSLDSEELARMIAVELQD</sequence>
<feature type="domain" description="CheW-like" evidence="2">
    <location>
        <begin position="31"/>
        <end position="183"/>
    </location>
</feature>
<dbReference type="InterPro" id="IPR039315">
    <property type="entry name" value="CheW"/>
</dbReference>
<dbReference type="GO" id="GO:0007165">
    <property type="term" value="P:signal transduction"/>
    <property type="evidence" value="ECO:0007669"/>
    <property type="project" value="InterPro"/>
</dbReference>
<proteinExistence type="predicted"/>
<dbReference type="Gene3D" id="2.30.30.40">
    <property type="entry name" value="SH3 Domains"/>
    <property type="match status" value="1"/>
</dbReference>
<evidence type="ECO:0000259" key="2">
    <source>
        <dbReference type="PROSITE" id="PS50851"/>
    </source>
</evidence>
<evidence type="ECO:0000256" key="1">
    <source>
        <dbReference type="SAM" id="MobiDB-lite"/>
    </source>
</evidence>
<dbReference type="PANTHER" id="PTHR22617:SF41">
    <property type="entry name" value="CHEMOTAXIS SIGNAL TRANSDUCTION SYSTEM ADAPTOR PROTEIN CHEW"/>
    <property type="match status" value="1"/>
</dbReference>
<evidence type="ECO:0000313" key="4">
    <source>
        <dbReference type="Proteomes" id="UP000484255"/>
    </source>
</evidence>
<dbReference type="InterPro" id="IPR002545">
    <property type="entry name" value="CheW-lke_dom"/>
</dbReference>
<accession>A0A7C9PHW1</accession>
<dbReference type="GO" id="GO:0006935">
    <property type="term" value="P:chemotaxis"/>
    <property type="evidence" value="ECO:0007669"/>
    <property type="project" value="InterPro"/>
</dbReference>
<dbReference type="SMART" id="SM00260">
    <property type="entry name" value="CheW"/>
    <property type="match status" value="1"/>
</dbReference>
<gene>
    <name evidence="3" type="ORF">G3A44_09655</name>
</gene>
<dbReference type="RefSeq" id="WP_163457305.1">
    <property type="nucleotide sequence ID" value="NZ_JAAGOH010000009.1"/>
</dbReference>
<dbReference type="InterPro" id="IPR036061">
    <property type="entry name" value="CheW-like_dom_sf"/>
</dbReference>
<protein>
    <submittedName>
        <fullName evidence="3">Chemotaxis protein CheW</fullName>
    </submittedName>
</protein>
<name>A0A7C9PHW1_9BURK</name>
<dbReference type="AlphaFoldDB" id="A0A7C9PHW1"/>
<dbReference type="EMBL" id="JAAGOH010000009">
    <property type="protein sequence ID" value="NDY91454.1"/>
    <property type="molecule type" value="Genomic_DNA"/>
</dbReference>
<dbReference type="PANTHER" id="PTHR22617">
    <property type="entry name" value="CHEMOTAXIS SENSOR HISTIDINE KINASE-RELATED"/>
    <property type="match status" value="1"/>
</dbReference>
<dbReference type="Proteomes" id="UP000484255">
    <property type="component" value="Unassembled WGS sequence"/>
</dbReference>